<dbReference type="PROSITE" id="PS50144">
    <property type="entry name" value="MATH"/>
    <property type="match status" value="1"/>
</dbReference>
<sequence>MPPPPPGSAAAGDGTGALSRVAIIGAAETGSQLLEIEGYSHTREQLPTGCAVTLPPFSVGGHSWQLAYYPNNEIPDYADFITISVARLPEPEPGSAAAAAGGVRARVSLSLLDQAGDPVPSRTRTTTPLDFSWTAGVSFHDFINRAWLEQSEYLVDDRLTIRCDVEVTLVRTEETPPMVTVPPPDLHQHLGALLAAKEGADVTFQVAGETLCAHRCVLAARSPVFKAELFGAMKEGTNTAVVRVDDMEADVFRALLHFVYTDTLDDCDWHGDGVKQQKEAAMAQHLLVAADRYKLERLKLICEEKLLKHIDADFVTAFLVLAEQHNCSGLKKACLQFLRSPTVLSDVMATEGFEHLARSCPSVLELMFSVLTRASVDLGEASQVDMGCRGMFSSGRRTKYWFQALVLLVLFLALLYLKGGNTRIACVELLHFFMGTIIH</sequence>
<organism evidence="6 7">
    <name type="scientific">Urochloa decumbens</name>
    <dbReference type="NCBI Taxonomy" id="240449"/>
    <lineage>
        <taxon>Eukaryota</taxon>
        <taxon>Viridiplantae</taxon>
        <taxon>Streptophyta</taxon>
        <taxon>Embryophyta</taxon>
        <taxon>Tracheophyta</taxon>
        <taxon>Spermatophyta</taxon>
        <taxon>Magnoliopsida</taxon>
        <taxon>Liliopsida</taxon>
        <taxon>Poales</taxon>
        <taxon>Poaceae</taxon>
        <taxon>PACMAD clade</taxon>
        <taxon>Panicoideae</taxon>
        <taxon>Panicodae</taxon>
        <taxon>Paniceae</taxon>
        <taxon>Melinidinae</taxon>
        <taxon>Urochloa</taxon>
    </lineage>
</organism>
<reference evidence="6 7" key="2">
    <citation type="submission" date="2024-10" db="EMBL/GenBank/DDBJ databases">
        <authorList>
            <person name="Ryan C."/>
        </authorList>
    </citation>
    <scope>NUCLEOTIDE SEQUENCE [LARGE SCALE GENOMIC DNA]</scope>
</reference>
<dbReference type="InterPro" id="IPR002083">
    <property type="entry name" value="MATH/TRAF_dom"/>
</dbReference>
<dbReference type="InterPro" id="IPR008974">
    <property type="entry name" value="TRAF-like"/>
</dbReference>
<dbReference type="Gene3D" id="1.25.40.420">
    <property type="match status" value="1"/>
</dbReference>
<dbReference type="SUPFAM" id="SSF49599">
    <property type="entry name" value="TRAF domain-like"/>
    <property type="match status" value="1"/>
</dbReference>
<gene>
    <name evidence="6" type="ORF">URODEC1_LOCUS28189</name>
</gene>
<evidence type="ECO:0000259" key="5">
    <source>
        <dbReference type="PROSITE" id="PS50144"/>
    </source>
</evidence>
<dbReference type="Gene3D" id="3.30.710.10">
    <property type="entry name" value="Potassium Channel Kv1.1, Chain A"/>
    <property type="match status" value="1"/>
</dbReference>
<feature type="domain" description="BTB" evidence="4">
    <location>
        <begin position="200"/>
        <end position="268"/>
    </location>
</feature>
<keyword evidence="3" id="KW-0472">Membrane</keyword>
<dbReference type="InterPro" id="IPR000210">
    <property type="entry name" value="BTB/POZ_dom"/>
</dbReference>
<keyword evidence="7" id="KW-1185">Reference proteome</keyword>
<proteinExistence type="inferred from homology"/>
<evidence type="ECO:0000259" key="4">
    <source>
        <dbReference type="PROSITE" id="PS50097"/>
    </source>
</evidence>
<dbReference type="Pfam" id="PF00651">
    <property type="entry name" value="BTB"/>
    <property type="match status" value="1"/>
</dbReference>
<keyword evidence="3" id="KW-0812">Transmembrane</keyword>
<dbReference type="PANTHER" id="PTHR26379:SF396">
    <property type="entry name" value="BTB_POZ DOMAIN CONTAINING PROTEIN"/>
    <property type="match status" value="1"/>
</dbReference>
<evidence type="ECO:0000256" key="3">
    <source>
        <dbReference type="SAM" id="Phobius"/>
    </source>
</evidence>
<dbReference type="Gene3D" id="2.60.210.10">
    <property type="entry name" value="Apoptosis, Tumor Necrosis Factor Receptor Associated Protein 2, Chain A"/>
    <property type="match status" value="1"/>
</dbReference>
<dbReference type="AlphaFoldDB" id="A0ABC8XXB4"/>
<name>A0ABC8XXB4_9POAL</name>
<evidence type="ECO:0000313" key="6">
    <source>
        <dbReference type="EMBL" id="CAL4933541.1"/>
    </source>
</evidence>
<dbReference type="SUPFAM" id="SSF54695">
    <property type="entry name" value="POZ domain"/>
    <property type="match status" value="1"/>
</dbReference>
<evidence type="ECO:0000256" key="1">
    <source>
        <dbReference type="ARBA" id="ARBA00004906"/>
    </source>
</evidence>
<evidence type="ECO:0000313" key="7">
    <source>
        <dbReference type="Proteomes" id="UP001497457"/>
    </source>
</evidence>
<dbReference type="Pfam" id="PF22486">
    <property type="entry name" value="MATH_2"/>
    <property type="match status" value="1"/>
</dbReference>
<feature type="domain" description="MATH" evidence="5">
    <location>
        <begin position="29"/>
        <end position="165"/>
    </location>
</feature>
<reference evidence="7" key="1">
    <citation type="submission" date="2024-06" db="EMBL/GenBank/DDBJ databases">
        <authorList>
            <person name="Ryan C."/>
        </authorList>
    </citation>
    <scope>NUCLEOTIDE SEQUENCE [LARGE SCALE GENOMIC DNA]</scope>
</reference>
<dbReference type="InterPro" id="IPR056423">
    <property type="entry name" value="BACK_BPM_SPOP"/>
</dbReference>
<dbReference type="EMBL" id="OZ075125">
    <property type="protein sequence ID" value="CAL4933541.1"/>
    <property type="molecule type" value="Genomic_DNA"/>
</dbReference>
<dbReference type="CDD" id="cd18280">
    <property type="entry name" value="BTB_POZ_BPM_plant"/>
    <property type="match status" value="1"/>
</dbReference>
<comment type="pathway">
    <text evidence="1">Protein modification; protein ubiquitination.</text>
</comment>
<accession>A0ABC8XXB4</accession>
<keyword evidence="3" id="KW-1133">Transmembrane helix</keyword>
<dbReference type="PANTHER" id="PTHR26379">
    <property type="entry name" value="BTB/POZ AND MATH DOMAIN-CONTAINING PROTEIN 1"/>
    <property type="match status" value="1"/>
</dbReference>
<dbReference type="CDD" id="cd00121">
    <property type="entry name" value="MATH"/>
    <property type="match status" value="1"/>
</dbReference>
<evidence type="ECO:0000256" key="2">
    <source>
        <dbReference type="ARBA" id="ARBA00010846"/>
    </source>
</evidence>
<dbReference type="Pfam" id="PF24570">
    <property type="entry name" value="BACK_BPM_SPOP"/>
    <property type="match status" value="1"/>
</dbReference>
<dbReference type="InterPro" id="IPR045005">
    <property type="entry name" value="BPM1-6"/>
</dbReference>
<dbReference type="InterPro" id="IPR011333">
    <property type="entry name" value="SKP1/BTB/POZ_sf"/>
</dbReference>
<dbReference type="PROSITE" id="PS50097">
    <property type="entry name" value="BTB"/>
    <property type="match status" value="1"/>
</dbReference>
<dbReference type="SMART" id="SM00225">
    <property type="entry name" value="BTB"/>
    <property type="match status" value="1"/>
</dbReference>
<dbReference type="Proteomes" id="UP001497457">
    <property type="component" value="Chromosome 15b"/>
</dbReference>
<protein>
    <submittedName>
        <fullName evidence="6">Uncharacterized protein</fullName>
    </submittedName>
</protein>
<comment type="similarity">
    <text evidence="2">Belongs to the Tdpoz family.</text>
</comment>
<feature type="transmembrane region" description="Helical" evidence="3">
    <location>
        <begin position="400"/>
        <end position="417"/>
    </location>
</feature>